<comment type="caution">
    <text evidence="2">The sequence shown here is derived from an EMBL/GenBank/DDBJ whole genome shotgun (WGS) entry which is preliminary data.</text>
</comment>
<sequence length="211" mass="22363">MHMKRLAAAACALALCVLVGLGTTGCKSEKDKVVDLVTRTMESYSVAAEDRADAKRDKDAVEPIYGDDATMTQLTAYGVRDYEYHGHCFKNYSFEVGDATVDGNSASVSVTVTNQSLSAAADAAASDYATWAETEESQQAYAESGRQALVDKLVELLYARLDANESPVTTTVAVSLSKDGDGNWSVNGTPDFFSALYGGSDVINGLAPQAE</sequence>
<name>A0ABV1IDY0_9ACTN</name>
<evidence type="ECO:0000256" key="1">
    <source>
        <dbReference type="SAM" id="SignalP"/>
    </source>
</evidence>
<evidence type="ECO:0008006" key="4">
    <source>
        <dbReference type="Google" id="ProtNLM"/>
    </source>
</evidence>
<feature type="chain" id="PRO_5046082169" description="Lipoprotein" evidence="1">
    <location>
        <begin position="23"/>
        <end position="211"/>
    </location>
</feature>
<dbReference type="PROSITE" id="PS51257">
    <property type="entry name" value="PROKAR_LIPOPROTEIN"/>
    <property type="match status" value="1"/>
</dbReference>
<keyword evidence="3" id="KW-1185">Reference proteome</keyword>
<keyword evidence="1" id="KW-0732">Signal</keyword>
<accession>A0ABV1IDY0</accession>
<dbReference type="EMBL" id="JBBNGS010000002">
    <property type="protein sequence ID" value="MEQ2637102.1"/>
    <property type="molecule type" value="Genomic_DNA"/>
</dbReference>
<evidence type="ECO:0000313" key="2">
    <source>
        <dbReference type="EMBL" id="MEQ2637102.1"/>
    </source>
</evidence>
<proteinExistence type="predicted"/>
<protein>
    <recommendedName>
        <fullName evidence="4">Lipoprotein</fullName>
    </recommendedName>
</protein>
<reference evidence="2 3" key="1">
    <citation type="submission" date="2024-04" db="EMBL/GenBank/DDBJ databases">
        <title>Human intestinal bacterial collection.</title>
        <authorList>
            <person name="Pauvert C."/>
            <person name="Hitch T.C.A."/>
            <person name="Clavel T."/>
        </authorList>
    </citation>
    <scope>NUCLEOTIDE SEQUENCE [LARGE SCALE GENOMIC DNA]</scope>
    <source>
        <strain evidence="2 3">CLA-AA-H197</strain>
    </source>
</reference>
<dbReference type="Proteomes" id="UP001478817">
    <property type="component" value="Unassembled WGS sequence"/>
</dbReference>
<gene>
    <name evidence="2" type="ORF">AAAT05_01865</name>
</gene>
<dbReference type="RefSeq" id="WP_349181499.1">
    <property type="nucleotide sequence ID" value="NZ_JBBNGS010000002.1"/>
</dbReference>
<organism evidence="2 3">
    <name type="scientific">Paratractidigestivibacter faecalis</name>
    <dbReference type="NCBI Taxonomy" id="2292441"/>
    <lineage>
        <taxon>Bacteria</taxon>
        <taxon>Bacillati</taxon>
        <taxon>Actinomycetota</taxon>
        <taxon>Coriobacteriia</taxon>
        <taxon>Coriobacteriales</taxon>
        <taxon>Atopobiaceae</taxon>
        <taxon>Paratractidigestivibacter</taxon>
    </lineage>
</organism>
<evidence type="ECO:0000313" key="3">
    <source>
        <dbReference type="Proteomes" id="UP001478817"/>
    </source>
</evidence>
<feature type="signal peptide" evidence="1">
    <location>
        <begin position="1"/>
        <end position="22"/>
    </location>
</feature>